<gene>
    <name evidence="1" type="ORF">TM448A02994_0002</name>
</gene>
<dbReference type="EMBL" id="MT144366">
    <property type="protein sequence ID" value="QJA52759.1"/>
    <property type="molecule type" value="Genomic_DNA"/>
</dbReference>
<proteinExistence type="predicted"/>
<sequence length="632" mass="64460">MKKTTFAILAGLLIGGLLSWGVASLAQSGFWYPVSNNLKPIINSYGLRIPSLASCDTVDTDASGIFSCGADAGGVYDPVIIQDGGILYATNTASTFGIGITAPSYTLSLQTASTSGYFGIGGTAEGDVFAIDSSGIIATGTWQGTPIADTFVADNITLTNITQITTRNLSDLTDNISNATTGTALSVFAGAVTDAQVPDTITLTNITQITNRAISDLTGTLAFASTTGTVDISDRTNLTAGTLITLNGDTLNVTDDLAQFSNATSGFLTSYAETDPLASASSTDYVQRNEWTTINNYPTGCTNQFVYAIGDTLSCSAATNAYVDDDITLTNITQITNRAITDLTGTLPFASTTGTVGVTRGGTGLTSFNLGDIIYASTANTLSALATGTEGQVLEIVSGVPAWGTDDTGDGADTDWIQSADLLYSTTTANTVLIGGTATTSAGYVFEVIGSSLLDAATFSGTITGNLTGNVTGNADTATALAADPTDCASGNAAISIDASGNLTCATFYDALSDMTLAAGNIYMGDASNNPIATSSLYIDTNGNVGIGTTTPAYTLDIEGQLHVQATTTMSSSLIVDDGIAATTTVTIGDNTGNYGFCLKVHNSFATGTWLYYTNLDVAGTWGTTSASACGD</sequence>
<evidence type="ECO:0000313" key="1">
    <source>
        <dbReference type="EMBL" id="QJA52759.1"/>
    </source>
</evidence>
<organism evidence="1">
    <name type="scientific">viral metagenome</name>
    <dbReference type="NCBI Taxonomy" id="1070528"/>
    <lineage>
        <taxon>unclassified sequences</taxon>
        <taxon>metagenomes</taxon>
        <taxon>organismal metagenomes</taxon>
    </lineage>
</organism>
<dbReference type="AlphaFoldDB" id="A0A6H1ZZ49"/>
<protein>
    <submittedName>
        <fullName evidence="1">Uncharacterized protein</fullName>
    </submittedName>
</protein>
<name>A0A6H1ZZ49_9ZZZZ</name>
<accession>A0A6H1ZZ49</accession>
<reference evidence="1" key="1">
    <citation type="submission" date="2020-03" db="EMBL/GenBank/DDBJ databases">
        <title>The deep terrestrial virosphere.</title>
        <authorList>
            <person name="Holmfeldt K."/>
            <person name="Nilsson E."/>
            <person name="Simone D."/>
            <person name="Lopez-Fernandez M."/>
            <person name="Wu X."/>
            <person name="de Brujin I."/>
            <person name="Lundin D."/>
            <person name="Andersson A."/>
            <person name="Bertilsson S."/>
            <person name="Dopson M."/>
        </authorList>
    </citation>
    <scope>NUCLEOTIDE SEQUENCE</scope>
    <source>
        <strain evidence="1">TM448A02994</strain>
    </source>
</reference>